<proteinExistence type="predicted"/>
<evidence type="ECO:0000313" key="2">
    <source>
        <dbReference type="EMBL" id="NYT28200.1"/>
    </source>
</evidence>
<dbReference type="Proteomes" id="UP000568751">
    <property type="component" value="Unassembled WGS sequence"/>
</dbReference>
<dbReference type="EMBL" id="JACCHT010000002">
    <property type="protein sequence ID" value="NYT28200.1"/>
    <property type="molecule type" value="Genomic_DNA"/>
</dbReference>
<accession>A0A853F7Q3</accession>
<evidence type="ECO:0000313" key="3">
    <source>
        <dbReference type="Proteomes" id="UP000568751"/>
    </source>
</evidence>
<dbReference type="InterPro" id="IPR028994">
    <property type="entry name" value="Integrin_alpha_N"/>
</dbReference>
<sequence length="41" mass="4230">MDVGDSSRPTLADIDGDGDLDLVVGEADGTLNITTINNLLL</sequence>
<dbReference type="SUPFAM" id="SSF69318">
    <property type="entry name" value="Integrin alpha N-terminal domain"/>
    <property type="match status" value="1"/>
</dbReference>
<gene>
    <name evidence="2" type="ORF">H0A76_10110</name>
</gene>
<keyword evidence="1" id="KW-0732">Signal</keyword>
<protein>
    <submittedName>
        <fullName evidence="2">FG-GAP repeat protein</fullName>
    </submittedName>
</protein>
<reference evidence="2 3" key="1">
    <citation type="submission" date="2020-05" db="EMBL/GenBank/DDBJ databases">
        <title>Horizontal transmission and recombination maintain forever young bacterial symbiont genomes.</title>
        <authorList>
            <person name="Russell S.L."/>
            <person name="Pepper-Tunick E."/>
            <person name="Svedberg J."/>
            <person name="Byrne A."/>
            <person name="Ruelas Castillo J."/>
            <person name="Vollmers C."/>
            <person name="Beinart R.A."/>
            <person name="Corbett-Detig R."/>
        </authorList>
    </citation>
    <scope>NUCLEOTIDE SEQUENCE [LARGE SCALE GENOMIC DNA]</scope>
    <source>
        <strain evidence="2">455</strain>
    </source>
</reference>
<dbReference type="Pfam" id="PF01839">
    <property type="entry name" value="FG-GAP"/>
    <property type="match status" value="1"/>
</dbReference>
<comment type="caution">
    <text evidence="2">The sequence shown here is derived from an EMBL/GenBank/DDBJ whole genome shotgun (WGS) entry which is preliminary data.</text>
</comment>
<dbReference type="InterPro" id="IPR013517">
    <property type="entry name" value="FG-GAP"/>
</dbReference>
<evidence type="ECO:0000256" key="1">
    <source>
        <dbReference type="ARBA" id="ARBA00022729"/>
    </source>
</evidence>
<organism evidence="2 3">
    <name type="scientific">Candidatus Thiodubiliella endoseptemdiera</name>
    <dbReference type="NCBI Taxonomy" id="2738886"/>
    <lineage>
        <taxon>Bacteria</taxon>
        <taxon>Pseudomonadati</taxon>
        <taxon>Pseudomonadota</taxon>
        <taxon>Gammaproteobacteria</taxon>
        <taxon>Candidatus Pseudothioglobaceae</taxon>
        <taxon>Candidatus Thiodubiliella</taxon>
    </lineage>
</organism>
<dbReference type="AlphaFoldDB" id="A0A853F7Q3"/>
<name>A0A853F7Q3_9GAMM</name>